<accession>A0A326TNJ7</accession>
<gene>
    <name evidence="1" type="ORF">EI42_06389</name>
</gene>
<proteinExistence type="predicted"/>
<name>A0A326TNJ7_THEHA</name>
<dbReference type="AlphaFoldDB" id="A0A326TNJ7"/>
<evidence type="ECO:0000313" key="2">
    <source>
        <dbReference type="Proteomes" id="UP000248806"/>
    </source>
</evidence>
<sequence length="96" mass="11014">MVLWVLVRLQGTSSRIWLPAYSQNKQRSWISCVLIMQGFCVCEVIEPAFSKVKTCLRRSKETQTWEPLQAAIVEVLETVTAQGACSRVRLLRMSRL</sequence>
<protein>
    <submittedName>
        <fullName evidence="1">Uncharacterized protein</fullName>
    </submittedName>
</protein>
<dbReference type="EMBL" id="QKUF01000065">
    <property type="protein sequence ID" value="PZW18041.1"/>
    <property type="molecule type" value="Genomic_DNA"/>
</dbReference>
<organism evidence="1 2">
    <name type="scientific">Thermosporothrix hazakensis</name>
    <dbReference type="NCBI Taxonomy" id="644383"/>
    <lineage>
        <taxon>Bacteria</taxon>
        <taxon>Bacillati</taxon>
        <taxon>Chloroflexota</taxon>
        <taxon>Ktedonobacteria</taxon>
        <taxon>Ktedonobacterales</taxon>
        <taxon>Thermosporotrichaceae</taxon>
        <taxon>Thermosporothrix</taxon>
    </lineage>
</organism>
<comment type="caution">
    <text evidence="1">The sequence shown here is derived from an EMBL/GenBank/DDBJ whole genome shotgun (WGS) entry which is preliminary data.</text>
</comment>
<evidence type="ECO:0000313" key="1">
    <source>
        <dbReference type="EMBL" id="PZW18041.1"/>
    </source>
</evidence>
<reference evidence="1 2" key="1">
    <citation type="submission" date="2018-06" db="EMBL/GenBank/DDBJ databases">
        <title>Genomic Encyclopedia of Archaeal and Bacterial Type Strains, Phase II (KMG-II): from individual species to whole genera.</title>
        <authorList>
            <person name="Goeker M."/>
        </authorList>
    </citation>
    <scope>NUCLEOTIDE SEQUENCE [LARGE SCALE GENOMIC DNA]</scope>
    <source>
        <strain evidence="1 2">ATCC BAA-1881</strain>
    </source>
</reference>
<dbReference type="Proteomes" id="UP000248806">
    <property type="component" value="Unassembled WGS sequence"/>
</dbReference>
<keyword evidence="2" id="KW-1185">Reference proteome</keyword>